<dbReference type="Proteomes" id="UP000238634">
    <property type="component" value="Unassembled WGS sequence"/>
</dbReference>
<dbReference type="RefSeq" id="WP_073075230.1">
    <property type="nucleotide sequence ID" value="NZ_MPPI01000068.1"/>
</dbReference>
<dbReference type="Gene3D" id="2.160.10.10">
    <property type="entry name" value="Hexapeptide repeat proteins"/>
    <property type="match status" value="1"/>
</dbReference>
<dbReference type="PROSITE" id="PS00101">
    <property type="entry name" value="HEXAPEP_TRANSFERASES"/>
    <property type="match status" value="1"/>
</dbReference>
<dbReference type="GO" id="GO:0043886">
    <property type="term" value="F:structural constituent of carboxysome shell"/>
    <property type="evidence" value="ECO:0007669"/>
    <property type="project" value="UniProtKB-ARBA"/>
</dbReference>
<dbReference type="PANTHER" id="PTHR43300:SF4">
    <property type="entry name" value="ACYL-[ACYL-CARRIER-PROTEIN]--UDP-N-ACETYLGLUCOSAMINE O-ACYLTRANSFERASE"/>
    <property type="match status" value="1"/>
</dbReference>
<comment type="caution">
    <text evidence="4">The sequence shown here is derived from an EMBL/GenBank/DDBJ whole genome shotgun (WGS) entry which is preliminary data.</text>
</comment>
<reference evidence="4 5" key="2">
    <citation type="submission" date="2018-03" db="EMBL/GenBank/DDBJ databases">
        <title>The ancient ancestry and fast evolution of plastids.</title>
        <authorList>
            <person name="Moore K.R."/>
            <person name="Magnabosco C."/>
            <person name="Momper L."/>
            <person name="Gold D.A."/>
            <person name="Bosak T."/>
            <person name="Fournier G.P."/>
        </authorList>
    </citation>
    <scope>NUCLEOTIDE SEQUENCE [LARGE SCALE GENOMIC DNA]</scope>
    <source>
        <strain evidence="4 5">ULC007</strain>
    </source>
</reference>
<dbReference type="OrthoDB" id="9801697at2"/>
<dbReference type="EMBL" id="PVWG01000074">
    <property type="protein sequence ID" value="PSB14900.1"/>
    <property type="molecule type" value="Genomic_DNA"/>
</dbReference>
<evidence type="ECO:0000256" key="3">
    <source>
        <dbReference type="SAM" id="MobiDB-lite"/>
    </source>
</evidence>
<proteinExistence type="predicted"/>
<evidence type="ECO:0000256" key="1">
    <source>
        <dbReference type="ARBA" id="ARBA00022679"/>
    </source>
</evidence>
<dbReference type="Pfam" id="PF00132">
    <property type="entry name" value="Hexapep"/>
    <property type="match status" value="2"/>
</dbReference>
<dbReference type="SUPFAM" id="SSF51161">
    <property type="entry name" value="Trimeric LpxA-like enzymes"/>
    <property type="match status" value="1"/>
</dbReference>
<dbReference type="InterPro" id="IPR011004">
    <property type="entry name" value="Trimer_LpxA-like_sf"/>
</dbReference>
<dbReference type="STRING" id="1920490.GCA_001895925_03337"/>
<accession>A0A2T1D347</accession>
<organism evidence="4 5">
    <name type="scientific">Phormidesmis priestleyi ULC007</name>
    <dbReference type="NCBI Taxonomy" id="1920490"/>
    <lineage>
        <taxon>Bacteria</taxon>
        <taxon>Bacillati</taxon>
        <taxon>Cyanobacteriota</taxon>
        <taxon>Cyanophyceae</taxon>
        <taxon>Leptolyngbyales</taxon>
        <taxon>Leptolyngbyaceae</taxon>
        <taxon>Phormidesmis</taxon>
    </lineage>
</organism>
<feature type="region of interest" description="Disordered" evidence="3">
    <location>
        <begin position="158"/>
        <end position="177"/>
    </location>
</feature>
<keyword evidence="5" id="KW-1185">Reference proteome</keyword>
<dbReference type="InterPro" id="IPR001451">
    <property type="entry name" value="Hexapep"/>
</dbReference>
<sequence length="177" mass="18952">MTVNDDVQLGKNIRIFHVHLVNLYGCVVGDETKIGSFVEIQKNVKVGNRCKISSHSFLCEGVVIEDEVFIGHGVMFTNDLCPRATNEDGSLQMEDNWDVIETIVKRSASIGSNATILPGVTIGERALVGAGAVVTQNVPAYAIVAGVPARVIGDVRDRDKSSAEMNGSLGDTVGRPR</sequence>
<gene>
    <name evidence="4" type="ORF">C7B65_25660</name>
</gene>
<dbReference type="InterPro" id="IPR050179">
    <property type="entry name" value="Trans_hexapeptide_repeat"/>
</dbReference>
<name>A0A2T1D347_9CYAN</name>
<dbReference type="GO" id="GO:0016740">
    <property type="term" value="F:transferase activity"/>
    <property type="evidence" value="ECO:0007669"/>
    <property type="project" value="UniProtKB-KW"/>
</dbReference>
<dbReference type="AlphaFoldDB" id="A0A2T1D347"/>
<evidence type="ECO:0000256" key="2">
    <source>
        <dbReference type="ARBA" id="ARBA00022737"/>
    </source>
</evidence>
<dbReference type="InterPro" id="IPR018357">
    <property type="entry name" value="Hexapep_transf_CS"/>
</dbReference>
<keyword evidence="2" id="KW-0677">Repeat</keyword>
<evidence type="ECO:0000313" key="5">
    <source>
        <dbReference type="Proteomes" id="UP000238634"/>
    </source>
</evidence>
<keyword evidence="1 4" id="KW-0808">Transferase</keyword>
<protein>
    <submittedName>
        <fullName evidence="4">N-acetyltransferase</fullName>
    </submittedName>
</protein>
<dbReference type="CDD" id="cd03358">
    <property type="entry name" value="LbH_WxcM_N_like"/>
    <property type="match status" value="1"/>
</dbReference>
<dbReference type="GO" id="GO:0031470">
    <property type="term" value="C:carboxysome"/>
    <property type="evidence" value="ECO:0007669"/>
    <property type="project" value="UniProtKB-ARBA"/>
</dbReference>
<evidence type="ECO:0000313" key="4">
    <source>
        <dbReference type="EMBL" id="PSB14900.1"/>
    </source>
</evidence>
<reference evidence="4 5" key="1">
    <citation type="submission" date="2018-02" db="EMBL/GenBank/DDBJ databases">
        <authorList>
            <person name="Cohen D.B."/>
            <person name="Kent A.D."/>
        </authorList>
    </citation>
    <scope>NUCLEOTIDE SEQUENCE [LARGE SCALE GENOMIC DNA]</scope>
    <source>
        <strain evidence="4 5">ULC007</strain>
    </source>
</reference>
<dbReference type="PANTHER" id="PTHR43300">
    <property type="entry name" value="ACETYLTRANSFERASE"/>
    <property type="match status" value="1"/>
</dbReference>